<evidence type="ECO:0000313" key="3">
    <source>
        <dbReference type="EMBL" id="QHN77859.1"/>
    </source>
</evidence>
<dbReference type="EMBL" id="CP031001">
    <property type="protein sequence ID" value="QHN77859.1"/>
    <property type="molecule type" value="Genomic_DNA"/>
</dbReference>
<evidence type="ECO:0000259" key="2">
    <source>
        <dbReference type="Pfam" id="PF25268"/>
    </source>
</evidence>
<feature type="transmembrane region" description="Helical" evidence="1">
    <location>
        <begin position="21"/>
        <end position="42"/>
    </location>
</feature>
<dbReference type="PANTHER" id="PTHR33786">
    <property type="entry name" value="UBIQUITIN CARBOXYL-TERMINAL HYDROLASE"/>
    <property type="match status" value="1"/>
</dbReference>
<protein>
    <recommendedName>
        <fullName evidence="2">DUF7866 domain-containing protein</fullName>
    </recommendedName>
</protein>
<reference evidence="4 5" key="1">
    <citation type="submission" date="2019-01" db="EMBL/GenBank/DDBJ databases">
        <title>Sequencing of cultivated peanut Arachis hypogaea provides insights into genome evolution and oil improvement.</title>
        <authorList>
            <person name="Chen X."/>
        </authorList>
    </citation>
    <scope>NUCLEOTIDE SEQUENCE [LARGE SCALE GENOMIC DNA]</scope>
    <source>
        <strain evidence="5">cv. Fuhuasheng</strain>
        <strain evidence="4">GDAAS-fuhuasheng2018</strain>
        <tissue evidence="4">Leaves</tissue>
    </source>
</reference>
<feature type="domain" description="DUF7866" evidence="2">
    <location>
        <begin position="75"/>
        <end position="127"/>
    </location>
</feature>
<evidence type="ECO:0000313" key="6">
    <source>
        <dbReference type="Proteomes" id="UP000464620"/>
    </source>
</evidence>
<dbReference type="Pfam" id="PF25268">
    <property type="entry name" value="DUF7866"/>
    <property type="match status" value="1"/>
</dbReference>
<keyword evidence="1" id="KW-0472">Membrane</keyword>
<reference evidence="3 6" key="2">
    <citation type="submission" date="2020-01" db="EMBL/GenBank/DDBJ databases">
        <title>Genome sequence of Arachis hypogaea, cultivar Shitouqi.</title>
        <authorList>
            <person name="Zhuang W."/>
            <person name="Chen H."/>
            <person name="Varshney R."/>
            <person name="Wang D."/>
            <person name="Ming R."/>
        </authorList>
    </citation>
    <scope>NUCLEOTIDE SEQUENCE [LARGE SCALE GENOMIC DNA]</scope>
    <source>
        <tissue evidence="3">Young leaf</tissue>
    </source>
</reference>
<organism evidence="4 5">
    <name type="scientific">Arachis hypogaea</name>
    <name type="common">Peanut</name>
    <dbReference type="NCBI Taxonomy" id="3818"/>
    <lineage>
        <taxon>Eukaryota</taxon>
        <taxon>Viridiplantae</taxon>
        <taxon>Streptophyta</taxon>
        <taxon>Embryophyta</taxon>
        <taxon>Tracheophyta</taxon>
        <taxon>Spermatophyta</taxon>
        <taxon>Magnoliopsida</taxon>
        <taxon>eudicotyledons</taxon>
        <taxon>Gunneridae</taxon>
        <taxon>Pentapetalae</taxon>
        <taxon>rosids</taxon>
        <taxon>fabids</taxon>
        <taxon>Fabales</taxon>
        <taxon>Fabaceae</taxon>
        <taxon>Papilionoideae</taxon>
        <taxon>50 kb inversion clade</taxon>
        <taxon>dalbergioids sensu lato</taxon>
        <taxon>Dalbergieae</taxon>
        <taxon>Pterocarpus clade</taxon>
        <taxon>Arachis</taxon>
    </lineage>
</organism>
<keyword evidence="5" id="KW-1185">Reference proteome</keyword>
<evidence type="ECO:0000313" key="5">
    <source>
        <dbReference type="Proteomes" id="UP000289738"/>
    </source>
</evidence>
<gene>
    <name evidence="4" type="ORF">Ahy_B09g097250</name>
    <name evidence="3" type="ORF">DS421_19g656490</name>
</gene>
<sequence>MSKYELITKPNNQRIIYNNMLLASAAHARVLIFFLIIFSTYFNEANGEEFIPMQMNTNKMMKMKEMVMSRKIFGGYQVCSACQCCVGGNRRSCVQSSCCYSIICNIPGKPPGTCTFGPRSCNCLGCSL</sequence>
<dbReference type="PANTHER" id="PTHR33786:SF2">
    <property type="entry name" value="UBIQUITIN CARBOXYL-TERMINAL HYDROLASE"/>
    <property type="match status" value="1"/>
</dbReference>
<dbReference type="AlphaFoldDB" id="A0A444XNV0"/>
<accession>A0A444XNV0</accession>
<keyword evidence="1" id="KW-0812">Transmembrane</keyword>
<dbReference type="STRING" id="3818.A0A444XNV0"/>
<evidence type="ECO:0000256" key="1">
    <source>
        <dbReference type="SAM" id="Phobius"/>
    </source>
</evidence>
<dbReference type="Gramene" id="arahy.Tifrunner.gnm2.ann2.Ah19g304000.1">
    <property type="protein sequence ID" value="arahy.Tifrunner.gnm2.ann2.Ah19g304000.1-CDS"/>
    <property type="gene ID" value="arahy.Tifrunner.gnm2.ann2.Ah19g304000"/>
</dbReference>
<dbReference type="InterPro" id="IPR057188">
    <property type="entry name" value="DUF7866"/>
</dbReference>
<keyword evidence="1" id="KW-1133">Transmembrane helix</keyword>
<dbReference type="EMBL" id="SDMP01000019">
    <property type="protein sequence ID" value="RYQ91363.1"/>
    <property type="molecule type" value="Genomic_DNA"/>
</dbReference>
<dbReference type="Proteomes" id="UP000464620">
    <property type="component" value="Chromosome B09"/>
</dbReference>
<dbReference type="Proteomes" id="UP000289738">
    <property type="component" value="Chromosome B09"/>
</dbReference>
<name>A0A444XNV0_ARAHY</name>
<evidence type="ECO:0000313" key="4">
    <source>
        <dbReference type="EMBL" id="RYQ91363.1"/>
    </source>
</evidence>
<proteinExistence type="predicted"/>